<dbReference type="InterPro" id="IPR036390">
    <property type="entry name" value="WH_DNA-bd_sf"/>
</dbReference>
<organism evidence="6 7">
    <name type="scientific">Thiospirochaeta perfilievii</name>
    <dbReference type="NCBI Taxonomy" id="252967"/>
    <lineage>
        <taxon>Bacteria</taxon>
        <taxon>Pseudomonadati</taxon>
        <taxon>Spirochaetota</taxon>
        <taxon>Spirochaetia</taxon>
        <taxon>Spirochaetales</taxon>
        <taxon>Spirochaetaceae</taxon>
        <taxon>Thiospirochaeta</taxon>
    </lineage>
</organism>
<dbReference type="CDD" id="cd05466">
    <property type="entry name" value="PBP2_LTTR_substrate"/>
    <property type="match status" value="1"/>
</dbReference>
<evidence type="ECO:0000256" key="2">
    <source>
        <dbReference type="ARBA" id="ARBA00023015"/>
    </source>
</evidence>
<keyword evidence="2" id="KW-0805">Transcription regulation</keyword>
<dbReference type="Gene3D" id="1.10.10.10">
    <property type="entry name" value="Winged helix-like DNA-binding domain superfamily/Winged helix DNA-binding domain"/>
    <property type="match status" value="1"/>
</dbReference>
<dbReference type="AlphaFoldDB" id="A0A5C1QCY5"/>
<dbReference type="SUPFAM" id="SSF46785">
    <property type="entry name" value="Winged helix' DNA-binding domain"/>
    <property type="match status" value="1"/>
</dbReference>
<dbReference type="KEGG" id="sper:EW093_11315"/>
<keyword evidence="3" id="KW-0238">DNA-binding</keyword>
<evidence type="ECO:0000259" key="5">
    <source>
        <dbReference type="PROSITE" id="PS50931"/>
    </source>
</evidence>
<evidence type="ECO:0000313" key="6">
    <source>
        <dbReference type="EMBL" id="QEN05277.1"/>
    </source>
</evidence>
<comment type="similarity">
    <text evidence="1">Belongs to the LysR transcriptional regulatory family.</text>
</comment>
<dbReference type="InterPro" id="IPR000847">
    <property type="entry name" value="LysR_HTH_N"/>
</dbReference>
<dbReference type="GO" id="GO:0000976">
    <property type="term" value="F:transcription cis-regulatory region binding"/>
    <property type="evidence" value="ECO:0007669"/>
    <property type="project" value="TreeGrafter"/>
</dbReference>
<proteinExistence type="inferred from homology"/>
<evidence type="ECO:0000256" key="4">
    <source>
        <dbReference type="ARBA" id="ARBA00023163"/>
    </source>
</evidence>
<evidence type="ECO:0000313" key="7">
    <source>
        <dbReference type="Proteomes" id="UP000323824"/>
    </source>
</evidence>
<sequence>MNTRALQCFIKVYEKKSITAAAKEIYISPQGLSKIIKQLEIELETELFFRGSHGMESTESGELLYARARHICYLMEDIKKEIGIINGSRGALNVIVSASATFFIPLDLIYSFSDEHPNQQLKIQDHPDSFPINDLFQEQADVGIIICHEGIDNCNYNLLHRGEIVLVVSKDHPFAIKDEVSITDLENEMLVLKAIDSGKDHILIEKCLDLGITPVIKHESESLSTIHHLCESQNVVGVSIDFVEDKISNDRIRVIRLKEVLPVNLYFISKNREVENRSIKLFYDYLKQSKG</sequence>
<dbReference type="PROSITE" id="PS50931">
    <property type="entry name" value="HTH_LYSR"/>
    <property type="match status" value="1"/>
</dbReference>
<evidence type="ECO:0000256" key="3">
    <source>
        <dbReference type="ARBA" id="ARBA00023125"/>
    </source>
</evidence>
<dbReference type="Pfam" id="PF00126">
    <property type="entry name" value="HTH_1"/>
    <property type="match status" value="1"/>
</dbReference>
<accession>A0A5C1QCY5</accession>
<dbReference type="PANTHER" id="PTHR30126">
    <property type="entry name" value="HTH-TYPE TRANSCRIPTIONAL REGULATOR"/>
    <property type="match status" value="1"/>
</dbReference>
<dbReference type="InterPro" id="IPR005119">
    <property type="entry name" value="LysR_subst-bd"/>
</dbReference>
<evidence type="ECO:0000256" key="1">
    <source>
        <dbReference type="ARBA" id="ARBA00009437"/>
    </source>
</evidence>
<keyword evidence="4" id="KW-0804">Transcription</keyword>
<gene>
    <name evidence="6" type="ORF">EW093_11315</name>
</gene>
<feature type="domain" description="HTH lysR-type" evidence="5">
    <location>
        <begin position="1"/>
        <end position="58"/>
    </location>
</feature>
<dbReference type="EMBL" id="CP035807">
    <property type="protein sequence ID" value="QEN05277.1"/>
    <property type="molecule type" value="Genomic_DNA"/>
</dbReference>
<dbReference type="OrthoDB" id="1652954at2"/>
<dbReference type="SUPFAM" id="SSF53850">
    <property type="entry name" value="Periplasmic binding protein-like II"/>
    <property type="match status" value="1"/>
</dbReference>
<keyword evidence="7" id="KW-1185">Reference proteome</keyword>
<protein>
    <submittedName>
        <fullName evidence="6">LysR family transcriptional regulator</fullName>
    </submittedName>
</protein>
<dbReference type="PANTHER" id="PTHR30126:SF40">
    <property type="entry name" value="HTH-TYPE TRANSCRIPTIONAL REGULATOR GLTR"/>
    <property type="match status" value="1"/>
</dbReference>
<reference evidence="6 7" key="1">
    <citation type="submission" date="2019-02" db="EMBL/GenBank/DDBJ databases">
        <authorList>
            <person name="Fomenkov A."/>
            <person name="Dubinina G."/>
            <person name="Grabovich M."/>
            <person name="Vincze T."/>
            <person name="Roberts R.J."/>
        </authorList>
    </citation>
    <scope>NUCLEOTIDE SEQUENCE [LARGE SCALE GENOMIC DNA]</scope>
    <source>
        <strain evidence="6 7">P</strain>
    </source>
</reference>
<dbReference type="GO" id="GO:0003700">
    <property type="term" value="F:DNA-binding transcription factor activity"/>
    <property type="evidence" value="ECO:0007669"/>
    <property type="project" value="InterPro"/>
</dbReference>
<dbReference type="Gene3D" id="3.40.190.290">
    <property type="match status" value="1"/>
</dbReference>
<dbReference type="Proteomes" id="UP000323824">
    <property type="component" value="Chromosome"/>
</dbReference>
<reference evidence="6 7" key="2">
    <citation type="submission" date="2019-09" db="EMBL/GenBank/DDBJ databases">
        <title>Complete Genome Sequence and Methylome Analysis of free living Spirochaetas.</title>
        <authorList>
            <person name="Leshcheva N."/>
            <person name="Mikheeva N."/>
        </authorList>
    </citation>
    <scope>NUCLEOTIDE SEQUENCE [LARGE SCALE GENOMIC DNA]</scope>
    <source>
        <strain evidence="6 7">P</strain>
    </source>
</reference>
<dbReference type="InterPro" id="IPR036388">
    <property type="entry name" value="WH-like_DNA-bd_sf"/>
</dbReference>
<dbReference type="Pfam" id="PF03466">
    <property type="entry name" value="LysR_substrate"/>
    <property type="match status" value="1"/>
</dbReference>
<dbReference type="RefSeq" id="WP_149568515.1">
    <property type="nucleotide sequence ID" value="NZ_CP035807.1"/>
</dbReference>
<name>A0A5C1QCY5_9SPIO</name>